<protein>
    <submittedName>
        <fullName evidence="1">Uncharacterized protein</fullName>
    </submittedName>
</protein>
<sequence length="120" mass="14070">MIEEIKKFDGMVTSKNKFDISIDTESTTPHWFYQTRHKIHIYAKALEKSEKTQLLALDWLKKHAVGTEKDEEDPSVEEVSTNDLDNMGYQELLKLAKEKEFKFDKNPKKNVLIEVLKEVI</sequence>
<reference evidence="2" key="1">
    <citation type="submission" date="2016-09" db="EMBL/GenBank/DDBJ databases">
        <authorList>
            <person name="Gulvik C.A."/>
        </authorList>
    </citation>
    <scope>NUCLEOTIDE SEQUENCE [LARGE SCALE GENOMIC DNA]</scope>
    <source>
        <strain evidence="2">LMG 8895</strain>
    </source>
</reference>
<name>A0A1E5GZL8_9ENTE</name>
<proteinExistence type="predicted"/>
<keyword evidence="2" id="KW-1185">Reference proteome</keyword>
<dbReference type="RefSeq" id="WP_069662691.1">
    <property type="nucleotide sequence ID" value="NZ_JBHUJJ010000001.1"/>
</dbReference>
<evidence type="ECO:0000313" key="1">
    <source>
        <dbReference type="EMBL" id="OEG18138.1"/>
    </source>
</evidence>
<gene>
    <name evidence="1" type="ORF">BCR25_16730</name>
</gene>
<dbReference type="AlphaFoldDB" id="A0A1E5GZL8"/>
<accession>A0A1E5GZL8</accession>
<dbReference type="Proteomes" id="UP000095094">
    <property type="component" value="Unassembled WGS sequence"/>
</dbReference>
<comment type="caution">
    <text evidence="1">The sequence shown here is derived from an EMBL/GenBank/DDBJ whole genome shotgun (WGS) entry which is preliminary data.</text>
</comment>
<evidence type="ECO:0000313" key="2">
    <source>
        <dbReference type="Proteomes" id="UP000095094"/>
    </source>
</evidence>
<dbReference type="EMBL" id="MIJY01000007">
    <property type="protein sequence ID" value="OEG18138.1"/>
    <property type="molecule type" value="Genomic_DNA"/>
</dbReference>
<organism evidence="1 2">
    <name type="scientific">Enterococcus termitis</name>
    <dbReference type="NCBI Taxonomy" id="332950"/>
    <lineage>
        <taxon>Bacteria</taxon>
        <taxon>Bacillati</taxon>
        <taxon>Bacillota</taxon>
        <taxon>Bacilli</taxon>
        <taxon>Lactobacillales</taxon>
        <taxon>Enterococcaceae</taxon>
        <taxon>Enterococcus</taxon>
    </lineage>
</organism>